<keyword evidence="1" id="KW-0472">Membrane</keyword>
<reference evidence="3" key="1">
    <citation type="journal article" date="2020" name="mSystems">
        <title>Genome- and Community-Level Interaction Insights into Carbon Utilization and Element Cycling Functions of Hydrothermarchaeota in Hydrothermal Sediment.</title>
        <authorList>
            <person name="Zhou Z."/>
            <person name="Liu Y."/>
            <person name="Xu W."/>
            <person name="Pan J."/>
            <person name="Luo Z.H."/>
            <person name="Li M."/>
        </authorList>
    </citation>
    <scope>NUCLEOTIDE SEQUENCE [LARGE SCALE GENOMIC DNA]</scope>
    <source>
        <strain evidence="3">SpSt-637</strain>
        <strain evidence="2">SpSt-667</strain>
    </source>
</reference>
<gene>
    <name evidence="3" type="ORF">ENU08_07215</name>
    <name evidence="2" type="ORF">ENU41_00635</name>
</gene>
<dbReference type="PANTHER" id="PTHR42709:SF10">
    <property type="entry name" value="SNARE ASSOCIATED GOLGI PROTEIN"/>
    <property type="match status" value="1"/>
</dbReference>
<comment type="caution">
    <text evidence="3">The sequence shown here is derived from an EMBL/GenBank/DDBJ whole genome shotgun (WGS) entry which is preliminary data.</text>
</comment>
<feature type="transmembrane region" description="Helical" evidence="1">
    <location>
        <begin position="80"/>
        <end position="100"/>
    </location>
</feature>
<dbReference type="InterPro" id="IPR051311">
    <property type="entry name" value="DedA_domain"/>
</dbReference>
<evidence type="ECO:0000313" key="2">
    <source>
        <dbReference type="EMBL" id="HGQ35172.1"/>
    </source>
</evidence>
<sequence>MSANSKWEKYKRVTGLYLSLLILVLISIAIHIHESSIIKMLSSAFGLLGLFLISFISCLSIIPIPYIVIVFKIAGYVNPILTSIVVGIGSGLGEAIAWFFGRASYSVLKETVYAKRINVLLKFMEQRWSFAVPFLAFIFSLTFLPDKVLYLPLGIMRYNVLKMLPFTVLGKTMMVYLVLLFGRLWSNIIDFESDFTSFIVTVMVLSITMTVMVLVDWEKIIFGKKR</sequence>
<dbReference type="AlphaFoldDB" id="A0A7C4JK93"/>
<evidence type="ECO:0000256" key="1">
    <source>
        <dbReference type="SAM" id="Phobius"/>
    </source>
</evidence>
<feature type="transmembrane region" description="Helical" evidence="1">
    <location>
        <begin position="197"/>
        <end position="217"/>
    </location>
</feature>
<dbReference type="EMBL" id="DTBD01000066">
    <property type="protein sequence ID" value="HGQ65016.1"/>
    <property type="molecule type" value="Genomic_DNA"/>
</dbReference>
<keyword evidence="1" id="KW-0812">Transmembrane</keyword>
<feature type="transmembrane region" description="Helical" evidence="1">
    <location>
        <begin position="163"/>
        <end position="185"/>
    </location>
</feature>
<keyword evidence="1" id="KW-1133">Transmembrane helix</keyword>
<dbReference type="GO" id="GO:0005886">
    <property type="term" value="C:plasma membrane"/>
    <property type="evidence" value="ECO:0007669"/>
    <property type="project" value="TreeGrafter"/>
</dbReference>
<feature type="transmembrane region" description="Helical" evidence="1">
    <location>
        <begin position="130"/>
        <end position="151"/>
    </location>
</feature>
<feature type="transmembrane region" description="Helical" evidence="1">
    <location>
        <begin position="44"/>
        <end position="68"/>
    </location>
</feature>
<feature type="transmembrane region" description="Helical" evidence="1">
    <location>
        <begin position="12"/>
        <end position="32"/>
    </location>
</feature>
<evidence type="ECO:0008006" key="4">
    <source>
        <dbReference type="Google" id="ProtNLM"/>
    </source>
</evidence>
<name>A0A7C4JK93_9CREN</name>
<dbReference type="PANTHER" id="PTHR42709">
    <property type="entry name" value="ALKALINE PHOSPHATASE LIKE PROTEIN"/>
    <property type="match status" value="1"/>
</dbReference>
<dbReference type="EMBL" id="DTCK01000008">
    <property type="protein sequence ID" value="HGQ35172.1"/>
    <property type="molecule type" value="Genomic_DNA"/>
</dbReference>
<protein>
    <recommendedName>
        <fullName evidence="4">DedA family protein</fullName>
    </recommendedName>
</protein>
<accession>A0A7C4JK93</accession>
<evidence type="ECO:0000313" key="3">
    <source>
        <dbReference type="EMBL" id="HGQ65016.1"/>
    </source>
</evidence>
<organism evidence="3">
    <name type="scientific">Ignisphaera aggregans</name>
    <dbReference type="NCBI Taxonomy" id="334771"/>
    <lineage>
        <taxon>Archaea</taxon>
        <taxon>Thermoproteota</taxon>
        <taxon>Thermoprotei</taxon>
        <taxon>Desulfurococcales</taxon>
        <taxon>Desulfurococcaceae</taxon>
        <taxon>Ignisphaera</taxon>
    </lineage>
</organism>
<proteinExistence type="predicted"/>